<dbReference type="InterPro" id="IPR050237">
    <property type="entry name" value="ATP-dep_AMP-bd_enzyme"/>
</dbReference>
<dbReference type="InterPro" id="IPR042099">
    <property type="entry name" value="ANL_N_sf"/>
</dbReference>
<dbReference type="PANTHER" id="PTHR43767:SF7">
    <property type="entry name" value="MEDIUM_LONG-CHAIN-FATTY-ACID--COA LIGASE FADD8"/>
    <property type="match status" value="1"/>
</dbReference>
<dbReference type="Pfam" id="PF00501">
    <property type="entry name" value="AMP-binding"/>
    <property type="match status" value="1"/>
</dbReference>
<dbReference type="InterPro" id="IPR001763">
    <property type="entry name" value="Rhodanese-like_dom"/>
</dbReference>
<proteinExistence type="predicted"/>
<dbReference type="Pfam" id="PF13193">
    <property type="entry name" value="AMP-binding_C"/>
    <property type="match status" value="1"/>
</dbReference>
<sequence length="521" mass="56141">MSPTPLAQVYARAYREHADRPAIRDERRTLTYGELGARARRIAQAFRRLGAAPGSRVVIVSPNRCEWTEAYHGMALGGYVRTGLLTRLHPAELARIAADAEPVAVLVDGEWLSRNGTDWVPPGVRDVVVLGEGDVPPGCIPFEELVASGTDDELPLPEPESDAWLLYTSGSTGQPKGVRVPHRAVGALIRNAREVLPGLGPGDAALHTAPVSHFSGGIADVVTACGGLNIHERGFDAARVADAALGGEVTVLPLVPTMITMLVEELSARDAPRGRVGGVRVLPYAGSAIQPGVAARARAWFGDAMQQLYGASEAQLPITTLRPEDHVETRNARGLPRLASAGRVTPHVELEIVDAARRPVPPGETGEIRTRGDHVSAGYWRRPEETAETFAGGWAHTGDVGYLDEDGFLFILDRRKDMIITGGFNVYPREIETVISDLPGVREVAVVGAPDDRWGEAITAFVSPGNALSAAEVLTHCRARLGGYKVPKSVIFLDELPKTGTGKIEKRLLREQLWHGRERRV</sequence>
<dbReference type="InterPro" id="IPR020845">
    <property type="entry name" value="AMP-binding_CS"/>
</dbReference>
<evidence type="ECO:0000313" key="2">
    <source>
        <dbReference type="EMBL" id="MDQ0382515.1"/>
    </source>
</evidence>
<accession>A0ABU0F4L3</accession>
<feature type="domain" description="Rhodanese" evidence="1">
    <location>
        <begin position="11"/>
        <end position="76"/>
    </location>
</feature>
<name>A0ABU0F4L3_9PSEU</name>
<evidence type="ECO:0000313" key="3">
    <source>
        <dbReference type="Proteomes" id="UP001229651"/>
    </source>
</evidence>
<dbReference type="SUPFAM" id="SSF56801">
    <property type="entry name" value="Acetyl-CoA synthetase-like"/>
    <property type="match status" value="1"/>
</dbReference>
<dbReference type="PROSITE" id="PS00455">
    <property type="entry name" value="AMP_BINDING"/>
    <property type="match status" value="1"/>
</dbReference>
<dbReference type="InterPro" id="IPR000873">
    <property type="entry name" value="AMP-dep_synth/lig_dom"/>
</dbReference>
<organism evidence="2 3">
    <name type="scientific">Amycolatopsis thermophila</name>
    <dbReference type="NCBI Taxonomy" id="206084"/>
    <lineage>
        <taxon>Bacteria</taxon>
        <taxon>Bacillati</taxon>
        <taxon>Actinomycetota</taxon>
        <taxon>Actinomycetes</taxon>
        <taxon>Pseudonocardiales</taxon>
        <taxon>Pseudonocardiaceae</taxon>
        <taxon>Amycolatopsis</taxon>
    </lineage>
</organism>
<evidence type="ECO:0000259" key="1">
    <source>
        <dbReference type="PROSITE" id="PS50206"/>
    </source>
</evidence>
<gene>
    <name evidence="2" type="ORF">FB470_006509</name>
</gene>
<dbReference type="Proteomes" id="UP001229651">
    <property type="component" value="Unassembled WGS sequence"/>
</dbReference>
<comment type="caution">
    <text evidence="2">The sequence shown here is derived from an EMBL/GenBank/DDBJ whole genome shotgun (WGS) entry which is preliminary data.</text>
</comment>
<dbReference type="PANTHER" id="PTHR43767">
    <property type="entry name" value="LONG-CHAIN-FATTY-ACID--COA LIGASE"/>
    <property type="match status" value="1"/>
</dbReference>
<dbReference type="EMBL" id="JAUSUT010000001">
    <property type="protein sequence ID" value="MDQ0382515.1"/>
    <property type="molecule type" value="Genomic_DNA"/>
</dbReference>
<dbReference type="InterPro" id="IPR045851">
    <property type="entry name" value="AMP-bd_C_sf"/>
</dbReference>
<keyword evidence="2" id="KW-0436">Ligase</keyword>
<dbReference type="RefSeq" id="WP_306997768.1">
    <property type="nucleotide sequence ID" value="NZ_JAUSUT010000001.1"/>
</dbReference>
<dbReference type="Gene3D" id="3.40.50.12780">
    <property type="entry name" value="N-terminal domain of ligase-like"/>
    <property type="match status" value="1"/>
</dbReference>
<keyword evidence="3" id="KW-1185">Reference proteome</keyword>
<dbReference type="GO" id="GO:0016874">
    <property type="term" value="F:ligase activity"/>
    <property type="evidence" value="ECO:0007669"/>
    <property type="project" value="UniProtKB-KW"/>
</dbReference>
<dbReference type="Gene3D" id="3.30.300.30">
    <property type="match status" value="1"/>
</dbReference>
<reference evidence="2 3" key="1">
    <citation type="submission" date="2023-07" db="EMBL/GenBank/DDBJ databases">
        <title>Sequencing the genomes of 1000 actinobacteria strains.</title>
        <authorList>
            <person name="Klenk H.-P."/>
        </authorList>
    </citation>
    <scope>NUCLEOTIDE SEQUENCE [LARGE SCALE GENOMIC DNA]</scope>
    <source>
        <strain evidence="2 3">DSM 45805</strain>
    </source>
</reference>
<dbReference type="PROSITE" id="PS50206">
    <property type="entry name" value="RHODANESE_3"/>
    <property type="match status" value="1"/>
</dbReference>
<dbReference type="InterPro" id="IPR025110">
    <property type="entry name" value="AMP-bd_C"/>
</dbReference>
<protein>
    <submittedName>
        <fullName evidence="2">Acyl-CoA synthetase (AMP-forming)/AMP-acid ligase II</fullName>
    </submittedName>
</protein>